<accession>A0A645FGS0</accession>
<reference evidence="1" key="1">
    <citation type="submission" date="2019-08" db="EMBL/GenBank/DDBJ databases">
        <authorList>
            <person name="Kucharzyk K."/>
            <person name="Murdoch R.W."/>
            <person name="Higgins S."/>
            <person name="Loffler F."/>
        </authorList>
    </citation>
    <scope>NUCLEOTIDE SEQUENCE</scope>
</reference>
<sequence>MGRPVGGFRLPLVELAPNNRQTLSETLAHYGLLAQGGA</sequence>
<protein>
    <recommendedName>
        <fullName evidence="2">4-hydroxy-tetrahydrodipicolinate synthase</fullName>
    </recommendedName>
</protein>
<gene>
    <name evidence="1" type="ORF">SDC9_158991</name>
</gene>
<dbReference type="AlphaFoldDB" id="A0A645FGS0"/>
<organism evidence="1">
    <name type="scientific">bioreactor metagenome</name>
    <dbReference type="NCBI Taxonomy" id="1076179"/>
    <lineage>
        <taxon>unclassified sequences</taxon>
        <taxon>metagenomes</taxon>
        <taxon>ecological metagenomes</taxon>
    </lineage>
</organism>
<comment type="caution">
    <text evidence="1">The sequence shown here is derived from an EMBL/GenBank/DDBJ whole genome shotgun (WGS) entry which is preliminary data.</text>
</comment>
<name>A0A645FGS0_9ZZZZ</name>
<dbReference type="EMBL" id="VSSQ01057921">
    <property type="protein sequence ID" value="MPN11684.1"/>
    <property type="molecule type" value="Genomic_DNA"/>
</dbReference>
<evidence type="ECO:0000313" key="1">
    <source>
        <dbReference type="EMBL" id="MPN11684.1"/>
    </source>
</evidence>
<evidence type="ECO:0008006" key="2">
    <source>
        <dbReference type="Google" id="ProtNLM"/>
    </source>
</evidence>
<proteinExistence type="predicted"/>